<dbReference type="KEGG" id="palk:PSAKL28_18070"/>
<feature type="transmembrane region" description="Helical" evidence="6">
    <location>
        <begin position="38"/>
        <end position="63"/>
    </location>
</feature>
<evidence type="ECO:0000256" key="4">
    <source>
        <dbReference type="ARBA" id="ARBA00022989"/>
    </source>
</evidence>
<evidence type="ECO:0000256" key="6">
    <source>
        <dbReference type="SAM" id="Phobius"/>
    </source>
</evidence>
<dbReference type="Proteomes" id="UP000028931">
    <property type="component" value="Chromosome"/>
</dbReference>
<dbReference type="AlphaFoldDB" id="A0A077FCH3"/>
<dbReference type="PIRSF" id="PIRSF006324">
    <property type="entry name" value="LeuE"/>
    <property type="match status" value="1"/>
</dbReference>
<keyword evidence="3 6" id="KW-0812">Transmembrane</keyword>
<evidence type="ECO:0000313" key="7">
    <source>
        <dbReference type="EMBL" id="AIL61031.1"/>
    </source>
</evidence>
<dbReference type="OrthoDB" id="9804822at2"/>
<evidence type="ECO:0000256" key="3">
    <source>
        <dbReference type="ARBA" id="ARBA00022692"/>
    </source>
</evidence>
<proteinExistence type="predicted"/>
<evidence type="ECO:0000256" key="1">
    <source>
        <dbReference type="ARBA" id="ARBA00004651"/>
    </source>
</evidence>
<evidence type="ECO:0000256" key="2">
    <source>
        <dbReference type="ARBA" id="ARBA00022475"/>
    </source>
</evidence>
<keyword evidence="2" id="KW-1003">Cell membrane</keyword>
<dbReference type="RefSeq" id="WP_038609280.1">
    <property type="nucleotide sequence ID" value="NZ_CP009048.1"/>
</dbReference>
<dbReference type="eggNOG" id="COG1280">
    <property type="taxonomic scope" value="Bacteria"/>
</dbReference>
<dbReference type="GO" id="GO:0005886">
    <property type="term" value="C:plasma membrane"/>
    <property type="evidence" value="ECO:0007669"/>
    <property type="project" value="UniProtKB-SubCell"/>
</dbReference>
<keyword evidence="5 6" id="KW-0472">Membrane</keyword>
<dbReference type="GO" id="GO:0015171">
    <property type="term" value="F:amino acid transmembrane transporter activity"/>
    <property type="evidence" value="ECO:0007669"/>
    <property type="project" value="TreeGrafter"/>
</dbReference>
<feature type="transmembrane region" description="Helical" evidence="6">
    <location>
        <begin position="117"/>
        <end position="138"/>
    </location>
</feature>
<dbReference type="InterPro" id="IPR001123">
    <property type="entry name" value="LeuE-type"/>
</dbReference>
<protein>
    <submittedName>
        <fullName evidence="7">Lysine exporter protein LysE/YggA</fullName>
    </submittedName>
</protein>
<organism evidence="7 8">
    <name type="scientific">Pseudomonas alkylphenolica</name>
    <dbReference type="NCBI Taxonomy" id="237609"/>
    <lineage>
        <taxon>Bacteria</taxon>
        <taxon>Pseudomonadati</taxon>
        <taxon>Pseudomonadota</taxon>
        <taxon>Gammaproteobacteria</taxon>
        <taxon>Pseudomonadales</taxon>
        <taxon>Pseudomonadaceae</taxon>
        <taxon>Pseudomonas</taxon>
    </lineage>
</organism>
<feature type="transmembrane region" description="Helical" evidence="6">
    <location>
        <begin position="6"/>
        <end position="26"/>
    </location>
</feature>
<dbReference type="HOGENOM" id="CLU_079569_3_2_6"/>
<evidence type="ECO:0000256" key="5">
    <source>
        <dbReference type="ARBA" id="ARBA00023136"/>
    </source>
</evidence>
<gene>
    <name evidence="7" type="ORF">PSAKL28_18070</name>
</gene>
<dbReference type="PANTHER" id="PTHR30086:SF20">
    <property type="entry name" value="ARGININE EXPORTER PROTEIN ARGO-RELATED"/>
    <property type="match status" value="1"/>
</dbReference>
<reference evidence="7 8" key="1">
    <citation type="submission" date="2014-07" db="EMBL/GenBank/DDBJ databases">
        <authorList>
            <person name="Lee K."/>
            <person name="Lim J.Y."/>
            <person name="Hwang I."/>
        </authorList>
    </citation>
    <scope>NUCLEOTIDE SEQUENCE [LARGE SCALE GENOMIC DNA]</scope>
    <source>
        <strain evidence="7 8">KL28</strain>
    </source>
</reference>
<keyword evidence="4 6" id="KW-1133">Transmembrane helix</keyword>
<name>A0A077FCH3_9PSED</name>
<comment type="subcellular location">
    <subcellularLocation>
        <location evidence="1">Cell membrane</location>
        <topology evidence="1">Multi-pass membrane protein</topology>
    </subcellularLocation>
</comment>
<feature type="transmembrane region" description="Helical" evidence="6">
    <location>
        <begin position="191"/>
        <end position="210"/>
    </location>
</feature>
<accession>A0A077FCH3</accession>
<sequence>MTQYSLFCAALLVVYLVPGPDMFLLLNTGASEGRRQALMTALGLALARAAHVSLAALGLAALLRSHPWAFDLLSIAGGLYLAWLGWQLLCAPVTPLPASTDITRRCGHWSAALKKGLLTNLLNPKALLFCSVLLPQFISQEAGPVGHQFAILGTVLVVVGLVFDSFYALSGDRIGRWLAASPWKQKLQNRLFGTLLIGFGARLVLLRELAG</sequence>
<evidence type="ECO:0000313" key="8">
    <source>
        <dbReference type="Proteomes" id="UP000028931"/>
    </source>
</evidence>
<feature type="transmembrane region" description="Helical" evidence="6">
    <location>
        <begin position="150"/>
        <end position="170"/>
    </location>
</feature>
<dbReference type="PANTHER" id="PTHR30086">
    <property type="entry name" value="ARGININE EXPORTER PROTEIN ARGO"/>
    <property type="match status" value="1"/>
</dbReference>
<feature type="transmembrane region" description="Helical" evidence="6">
    <location>
        <begin position="75"/>
        <end position="96"/>
    </location>
</feature>
<dbReference type="EMBL" id="CP009048">
    <property type="protein sequence ID" value="AIL61031.1"/>
    <property type="molecule type" value="Genomic_DNA"/>
</dbReference>
<dbReference type="Pfam" id="PF01810">
    <property type="entry name" value="LysE"/>
    <property type="match status" value="1"/>
</dbReference>